<dbReference type="AlphaFoldDB" id="A0A399F693"/>
<evidence type="ECO:0000256" key="1">
    <source>
        <dbReference type="ARBA" id="ARBA00012417"/>
    </source>
</evidence>
<dbReference type="PANTHER" id="PTHR32294">
    <property type="entry name" value="DNA POLYMERASE III SUBUNIT ALPHA"/>
    <property type="match status" value="1"/>
</dbReference>
<comment type="catalytic activity">
    <reaction evidence="9">
        <text>DNA(n) + a 2'-deoxyribonucleoside 5'-triphosphate = DNA(n+1) + diphosphate</text>
        <dbReference type="Rhea" id="RHEA:22508"/>
        <dbReference type="Rhea" id="RHEA-COMP:17339"/>
        <dbReference type="Rhea" id="RHEA-COMP:17340"/>
        <dbReference type="ChEBI" id="CHEBI:33019"/>
        <dbReference type="ChEBI" id="CHEBI:61560"/>
        <dbReference type="ChEBI" id="CHEBI:173112"/>
        <dbReference type="EC" id="2.7.7.7"/>
    </reaction>
</comment>
<evidence type="ECO:0000256" key="4">
    <source>
        <dbReference type="ARBA" id="ARBA00022695"/>
    </source>
</evidence>
<dbReference type="Pfam" id="PF17657">
    <property type="entry name" value="DNA_pol3_finger"/>
    <property type="match status" value="1"/>
</dbReference>
<dbReference type="GO" id="GO:0003887">
    <property type="term" value="F:DNA-directed DNA polymerase activity"/>
    <property type="evidence" value="ECO:0007669"/>
    <property type="project" value="UniProtKB-KW"/>
</dbReference>
<keyword evidence="6" id="KW-0227">DNA damage</keyword>
<dbReference type="GO" id="GO:0006260">
    <property type="term" value="P:DNA replication"/>
    <property type="evidence" value="ECO:0007669"/>
    <property type="project" value="UniProtKB-KW"/>
</dbReference>
<dbReference type="EC" id="2.7.7.7" evidence="1"/>
<dbReference type="Pfam" id="PF07733">
    <property type="entry name" value="DNA_pol3_alpha"/>
    <property type="match status" value="1"/>
</dbReference>
<keyword evidence="5" id="KW-0235">DNA replication</keyword>
<reference evidence="11 12" key="1">
    <citation type="submission" date="2018-08" db="EMBL/GenBank/DDBJ databases">
        <title>Meiothermus luteus KCTC 52599 genome sequencing project.</title>
        <authorList>
            <person name="Da Costa M.S."/>
            <person name="Albuquerque L."/>
            <person name="Raposo P."/>
            <person name="Froufe H.J.C."/>
            <person name="Barroso C.S."/>
            <person name="Egas C."/>
        </authorList>
    </citation>
    <scope>NUCLEOTIDE SEQUENCE [LARGE SCALE GENOMIC DNA]</scope>
    <source>
        <strain evidence="11 12">KCTC 52599</strain>
    </source>
</reference>
<evidence type="ECO:0000256" key="2">
    <source>
        <dbReference type="ARBA" id="ARBA00022490"/>
    </source>
</evidence>
<comment type="caution">
    <text evidence="11">The sequence shown here is derived from an EMBL/GenBank/DDBJ whole genome shotgun (WGS) entry which is preliminary data.</text>
</comment>
<keyword evidence="3 11" id="KW-0808">Transferase</keyword>
<dbReference type="GO" id="GO:0006281">
    <property type="term" value="P:DNA repair"/>
    <property type="evidence" value="ECO:0007669"/>
    <property type="project" value="UniProtKB-KW"/>
</dbReference>
<keyword evidence="7" id="KW-0239">DNA-directed DNA polymerase</keyword>
<proteinExistence type="predicted"/>
<dbReference type="InterPro" id="IPR004805">
    <property type="entry name" value="DnaE2/DnaE/PolC"/>
</dbReference>
<dbReference type="RefSeq" id="WP_119358778.1">
    <property type="nucleotide sequence ID" value="NZ_QWKZ01000001.1"/>
</dbReference>
<evidence type="ECO:0000256" key="7">
    <source>
        <dbReference type="ARBA" id="ARBA00022932"/>
    </source>
</evidence>
<keyword evidence="2" id="KW-0963">Cytoplasm</keyword>
<dbReference type="GO" id="GO:0008408">
    <property type="term" value="F:3'-5' exonuclease activity"/>
    <property type="evidence" value="ECO:0007669"/>
    <property type="project" value="InterPro"/>
</dbReference>
<dbReference type="SUPFAM" id="SSF89550">
    <property type="entry name" value="PHP domain-like"/>
    <property type="match status" value="1"/>
</dbReference>
<dbReference type="CDD" id="cd04485">
    <property type="entry name" value="DnaE_OBF"/>
    <property type="match status" value="1"/>
</dbReference>
<dbReference type="InterPro" id="IPR004013">
    <property type="entry name" value="PHP_dom"/>
</dbReference>
<dbReference type="EMBL" id="QWKZ01000001">
    <property type="protein sequence ID" value="RIH90131.1"/>
    <property type="molecule type" value="Genomic_DNA"/>
</dbReference>
<dbReference type="SMART" id="SM00481">
    <property type="entry name" value="POLIIIAc"/>
    <property type="match status" value="1"/>
</dbReference>
<feature type="domain" description="Polymerase/histidinol phosphatase N-terminal" evidence="10">
    <location>
        <begin position="12"/>
        <end position="79"/>
    </location>
</feature>
<keyword evidence="4 11" id="KW-0548">Nucleotidyltransferase</keyword>
<evidence type="ECO:0000256" key="5">
    <source>
        <dbReference type="ARBA" id="ARBA00022705"/>
    </source>
</evidence>
<evidence type="ECO:0000256" key="3">
    <source>
        <dbReference type="ARBA" id="ARBA00022679"/>
    </source>
</evidence>
<evidence type="ECO:0000313" key="11">
    <source>
        <dbReference type="EMBL" id="RIH90131.1"/>
    </source>
</evidence>
<dbReference type="InterPro" id="IPR029460">
    <property type="entry name" value="DNAPol_HHH"/>
</dbReference>
<protein>
    <recommendedName>
        <fullName evidence="1">DNA-directed DNA polymerase</fullName>
        <ecNumber evidence="1">2.7.7.7</ecNumber>
    </recommendedName>
</protein>
<name>A0A399F693_9DEIN</name>
<evidence type="ECO:0000256" key="6">
    <source>
        <dbReference type="ARBA" id="ARBA00022763"/>
    </source>
</evidence>
<keyword evidence="8" id="KW-0234">DNA repair</keyword>
<dbReference type="Proteomes" id="UP000265800">
    <property type="component" value="Unassembled WGS sequence"/>
</dbReference>
<dbReference type="PANTHER" id="PTHR32294:SF4">
    <property type="entry name" value="ERROR-PRONE DNA POLYMERASE"/>
    <property type="match status" value="1"/>
</dbReference>
<dbReference type="Pfam" id="PF14579">
    <property type="entry name" value="HHH_6"/>
    <property type="match status" value="1"/>
</dbReference>
<evidence type="ECO:0000256" key="9">
    <source>
        <dbReference type="ARBA" id="ARBA00049244"/>
    </source>
</evidence>
<dbReference type="Pfam" id="PF02811">
    <property type="entry name" value="PHP"/>
    <property type="match status" value="1"/>
</dbReference>
<keyword evidence="12" id="KW-1185">Reference proteome</keyword>
<sequence length="1056" mass="117512">MGAHADSRLKPAALHVHSYFSEGGGVSSPARLARQAAELGYGALALTDWLSLASVVELHQACHSLGLQALTGATVPLRVHSQIYPVVLLAASRRGYGHLGELITRARQRDTPCVELEELLAHAEDLHLLSGGRAGPVSRLLAARKSEVLHRLLSTLRSAFPDRLWVQLFHEFYPEDDRRVRALWAFARECSLPVVAAPEVRYAVQSLYPLHEALTAARLGISVHTPHPQAVRNDAQYLPSLAELRDRFPFPEALANTARLAQACAFELLPERLETAVPLLPPGLSAPAYLRQRCYTGLERLYPSSTREAARARLEYELGVVEEMEMAGFFLLEAEIMDYCRSHGILAAGRGSAAGSLVCYTLGISQVDPLQHNLLFERFLHAGRRSTPDVDIDLASHRRDEVLAWVEQRFAGGERREAMTANYITYRLPSALQDLGRALDLPMHQRTLLSKLLGRDHRHRRPHQARRAQAIFDEVLGNSPLKEVLLWLLEQIEPGHVRHLAPHSGGVVLSAHPLTYYSPLQRSSGGILHLQLDKEGVEQMGLIKCDLLGLRMLGVLERAREEVYRTEGVWLDLGRLPDEAAVWDALEAGDTLMLFQLESPAQMQTSLRVKPRSRAELAHQIALIRPGPIQLGTVHPYLRRAQGLEAETVVHPALAPILGPTRGVLLYQDQQLRILHDCAGYSWPEAERLRKKIARAEGEEELEEEATRFVQAVERTLGATREQAQAIWQMVADFRGYGFCASHAHAFAQHAYASAWLRLHFPAEYWAAFMTERPGFWPADTLRQMAHKLGVVVLPLDINQSGRHYRCEKTPQGKGVRLPLTAVHGLSETLAEAILLERLERPFASLEDFYARVALARDVFMNLIRAGAFEALLDRRSALYQAQVLLQTHPGGARPLLEAPLPPTPALPPLELPERMAWDYQTKGFSELALHPLDLMRSRLLELGCKPLVSLQRLEGAQVRTAGLFKFLQKPESARGFAFVVVEDGTQLAQLIVTPQLWERCGRTVQTAQVLVVEGVVERAGTLLALKVERLWGLPLETTPAPIQQAAPLPTLEVGS</sequence>
<accession>A0A399F693</accession>
<dbReference type="InterPro" id="IPR040982">
    <property type="entry name" value="DNA_pol3_finger"/>
</dbReference>
<evidence type="ECO:0000256" key="8">
    <source>
        <dbReference type="ARBA" id="ARBA00023204"/>
    </source>
</evidence>
<organism evidence="11 12">
    <name type="scientific">Meiothermus luteus</name>
    <dbReference type="NCBI Taxonomy" id="2026184"/>
    <lineage>
        <taxon>Bacteria</taxon>
        <taxon>Thermotogati</taxon>
        <taxon>Deinococcota</taxon>
        <taxon>Deinococci</taxon>
        <taxon>Thermales</taxon>
        <taxon>Thermaceae</taxon>
        <taxon>Meiothermus</taxon>
    </lineage>
</organism>
<dbReference type="NCBIfam" id="TIGR00594">
    <property type="entry name" value="polc"/>
    <property type="match status" value="1"/>
</dbReference>
<dbReference type="OrthoDB" id="9803237at2"/>
<evidence type="ECO:0000259" key="10">
    <source>
        <dbReference type="SMART" id="SM00481"/>
    </source>
</evidence>
<evidence type="ECO:0000313" key="12">
    <source>
        <dbReference type="Proteomes" id="UP000265800"/>
    </source>
</evidence>
<dbReference type="Gene3D" id="3.20.20.140">
    <property type="entry name" value="Metal-dependent hydrolases"/>
    <property type="match status" value="1"/>
</dbReference>
<dbReference type="InterPro" id="IPR003141">
    <property type="entry name" value="Pol/His_phosphatase_N"/>
</dbReference>
<gene>
    <name evidence="11" type="primary">dnaE2</name>
    <name evidence="11" type="ORF">Mlute_00053</name>
</gene>
<dbReference type="Gene3D" id="1.10.150.870">
    <property type="match status" value="1"/>
</dbReference>
<dbReference type="InterPro" id="IPR011708">
    <property type="entry name" value="DNA_pol3_alpha_NTPase_dom"/>
</dbReference>
<dbReference type="InterPro" id="IPR016195">
    <property type="entry name" value="Pol/histidinol_Pase-like"/>
</dbReference>